<name>A0AAD5KIC7_9FUNG</name>
<dbReference type="EMBL" id="JAIXMP010000005">
    <property type="protein sequence ID" value="KAI9272818.1"/>
    <property type="molecule type" value="Genomic_DNA"/>
</dbReference>
<feature type="transmembrane region" description="Helical" evidence="1">
    <location>
        <begin position="31"/>
        <end position="55"/>
    </location>
</feature>
<evidence type="ECO:0000313" key="2">
    <source>
        <dbReference type="EMBL" id="KAI9272818.1"/>
    </source>
</evidence>
<dbReference type="AlphaFoldDB" id="A0AAD5KIC7"/>
<keyword evidence="1" id="KW-0812">Transmembrane</keyword>
<evidence type="ECO:0000313" key="3">
    <source>
        <dbReference type="Proteomes" id="UP001209540"/>
    </source>
</evidence>
<keyword evidence="1" id="KW-1133">Transmembrane helix</keyword>
<proteinExistence type="predicted"/>
<keyword evidence="1" id="KW-0472">Membrane</keyword>
<sequence>MRKVVDFINSIPKELMQMVVLKRSCAKITPFIFFLLLSMLIVFYWTGVVFFTSLLKLPIVIQYHPPYQ</sequence>
<organism evidence="2 3">
    <name type="scientific">Phascolomyces articulosus</name>
    <dbReference type="NCBI Taxonomy" id="60185"/>
    <lineage>
        <taxon>Eukaryota</taxon>
        <taxon>Fungi</taxon>
        <taxon>Fungi incertae sedis</taxon>
        <taxon>Mucoromycota</taxon>
        <taxon>Mucoromycotina</taxon>
        <taxon>Mucoromycetes</taxon>
        <taxon>Mucorales</taxon>
        <taxon>Lichtheimiaceae</taxon>
        <taxon>Phascolomyces</taxon>
    </lineage>
</organism>
<dbReference type="Proteomes" id="UP001209540">
    <property type="component" value="Unassembled WGS sequence"/>
</dbReference>
<gene>
    <name evidence="2" type="ORF">BDA99DRAFT_499287</name>
</gene>
<keyword evidence="3" id="KW-1185">Reference proteome</keyword>
<reference evidence="2" key="2">
    <citation type="submission" date="2023-02" db="EMBL/GenBank/DDBJ databases">
        <authorList>
            <consortium name="DOE Joint Genome Institute"/>
            <person name="Mondo S.J."/>
            <person name="Chang Y."/>
            <person name="Wang Y."/>
            <person name="Ahrendt S."/>
            <person name="Andreopoulos W."/>
            <person name="Barry K."/>
            <person name="Beard J."/>
            <person name="Benny G.L."/>
            <person name="Blankenship S."/>
            <person name="Bonito G."/>
            <person name="Cuomo C."/>
            <person name="Desiro A."/>
            <person name="Gervers K.A."/>
            <person name="Hundley H."/>
            <person name="Kuo A."/>
            <person name="LaButti K."/>
            <person name="Lang B.F."/>
            <person name="Lipzen A."/>
            <person name="O'Donnell K."/>
            <person name="Pangilinan J."/>
            <person name="Reynolds N."/>
            <person name="Sandor L."/>
            <person name="Smith M.W."/>
            <person name="Tsang A."/>
            <person name="Grigoriev I.V."/>
            <person name="Stajich J.E."/>
            <person name="Spatafora J.W."/>
        </authorList>
    </citation>
    <scope>NUCLEOTIDE SEQUENCE</scope>
    <source>
        <strain evidence="2">RSA 2281</strain>
    </source>
</reference>
<reference evidence="2" key="1">
    <citation type="journal article" date="2022" name="IScience">
        <title>Evolution of zygomycete secretomes and the origins of terrestrial fungal ecologies.</title>
        <authorList>
            <person name="Chang Y."/>
            <person name="Wang Y."/>
            <person name="Mondo S."/>
            <person name="Ahrendt S."/>
            <person name="Andreopoulos W."/>
            <person name="Barry K."/>
            <person name="Beard J."/>
            <person name="Benny G.L."/>
            <person name="Blankenship S."/>
            <person name="Bonito G."/>
            <person name="Cuomo C."/>
            <person name="Desiro A."/>
            <person name="Gervers K.A."/>
            <person name="Hundley H."/>
            <person name="Kuo A."/>
            <person name="LaButti K."/>
            <person name="Lang B.F."/>
            <person name="Lipzen A."/>
            <person name="O'Donnell K."/>
            <person name="Pangilinan J."/>
            <person name="Reynolds N."/>
            <person name="Sandor L."/>
            <person name="Smith M.E."/>
            <person name="Tsang A."/>
            <person name="Grigoriev I.V."/>
            <person name="Stajich J.E."/>
            <person name="Spatafora J.W."/>
        </authorList>
    </citation>
    <scope>NUCLEOTIDE SEQUENCE</scope>
    <source>
        <strain evidence="2">RSA 2281</strain>
    </source>
</reference>
<protein>
    <submittedName>
        <fullName evidence="2">Uncharacterized protein</fullName>
    </submittedName>
</protein>
<comment type="caution">
    <text evidence="2">The sequence shown here is derived from an EMBL/GenBank/DDBJ whole genome shotgun (WGS) entry which is preliminary data.</text>
</comment>
<evidence type="ECO:0000256" key="1">
    <source>
        <dbReference type="SAM" id="Phobius"/>
    </source>
</evidence>
<accession>A0AAD5KIC7</accession>